<evidence type="ECO:0000313" key="3">
    <source>
        <dbReference type="Proteomes" id="UP001154282"/>
    </source>
</evidence>
<dbReference type="Proteomes" id="UP001154282">
    <property type="component" value="Unassembled WGS sequence"/>
</dbReference>
<organism evidence="2 3">
    <name type="scientific">Linum tenue</name>
    <dbReference type="NCBI Taxonomy" id="586396"/>
    <lineage>
        <taxon>Eukaryota</taxon>
        <taxon>Viridiplantae</taxon>
        <taxon>Streptophyta</taxon>
        <taxon>Embryophyta</taxon>
        <taxon>Tracheophyta</taxon>
        <taxon>Spermatophyta</taxon>
        <taxon>Magnoliopsida</taxon>
        <taxon>eudicotyledons</taxon>
        <taxon>Gunneridae</taxon>
        <taxon>Pentapetalae</taxon>
        <taxon>rosids</taxon>
        <taxon>fabids</taxon>
        <taxon>Malpighiales</taxon>
        <taxon>Linaceae</taxon>
        <taxon>Linum</taxon>
    </lineage>
</organism>
<name>A0AAV0RES1_9ROSI</name>
<proteinExistence type="predicted"/>
<dbReference type="EMBL" id="CAMGYJ010000010">
    <property type="protein sequence ID" value="CAI0556135.1"/>
    <property type="molecule type" value="Genomic_DNA"/>
</dbReference>
<evidence type="ECO:0000256" key="1">
    <source>
        <dbReference type="SAM" id="SignalP"/>
    </source>
</evidence>
<protein>
    <recommendedName>
        <fullName evidence="4">Nodule Cysteine-Rich (NCR) secreted peptide</fullName>
    </recommendedName>
</protein>
<keyword evidence="3" id="KW-1185">Reference proteome</keyword>
<feature type="signal peptide" evidence="1">
    <location>
        <begin position="1"/>
        <end position="21"/>
    </location>
</feature>
<dbReference type="AlphaFoldDB" id="A0AAV0RES1"/>
<comment type="caution">
    <text evidence="2">The sequence shown here is derived from an EMBL/GenBank/DDBJ whole genome shotgun (WGS) entry which is preliminary data.</text>
</comment>
<reference evidence="2" key="1">
    <citation type="submission" date="2022-08" db="EMBL/GenBank/DDBJ databases">
        <authorList>
            <person name="Gutierrez-Valencia J."/>
        </authorList>
    </citation>
    <scope>NUCLEOTIDE SEQUENCE</scope>
</reference>
<keyword evidence="1" id="KW-0732">Signal</keyword>
<feature type="chain" id="PRO_5043729190" description="Nodule Cysteine-Rich (NCR) secreted peptide" evidence="1">
    <location>
        <begin position="22"/>
        <end position="73"/>
    </location>
</feature>
<sequence>MGKTCFKLLFYIVLLIFVVSGGNKNQIGAEGKYVSKPCASQDDCASWGPPCHCNLGLHMCVCNVPPSAKSLLN</sequence>
<evidence type="ECO:0000313" key="2">
    <source>
        <dbReference type="EMBL" id="CAI0556135.1"/>
    </source>
</evidence>
<accession>A0AAV0RES1</accession>
<evidence type="ECO:0008006" key="4">
    <source>
        <dbReference type="Google" id="ProtNLM"/>
    </source>
</evidence>
<gene>
    <name evidence="2" type="ORF">LITE_LOCUS47855</name>
</gene>